<evidence type="ECO:0000256" key="4">
    <source>
        <dbReference type="ARBA" id="ARBA00022801"/>
    </source>
</evidence>
<name>A0A8S5R7G7_9VIRU</name>
<evidence type="ECO:0000256" key="7">
    <source>
        <dbReference type="ARBA" id="ARBA00023125"/>
    </source>
</evidence>
<keyword evidence="8" id="KW-0413">Isomerase</keyword>
<dbReference type="PANTHER" id="PTHR30153">
    <property type="entry name" value="REPLICATIVE DNA HELICASE DNAB"/>
    <property type="match status" value="1"/>
</dbReference>
<keyword evidence="3" id="KW-0547">Nucleotide-binding</keyword>
<comment type="similarity">
    <text evidence="1">Belongs to the helicase family. DnaB subfamily.</text>
</comment>
<proteinExistence type="inferred from homology"/>
<comment type="catalytic activity">
    <reaction evidence="10">
        <text>ATP + H2O = ADP + phosphate + H(+)</text>
        <dbReference type="Rhea" id="RHEA:13065"/>
        <dbReference type="ChEBI" id="CHEBI:15377"/>
        <dbReference type="ChEBI" id="CHEBI:15378"/>
        <dbReference type="ChEBI" id="CHEBI:30616"/>
        <dbReference type="ChEBI" id="CHEBI:43474"/>
        <dbReference type="ChEBI" id="CHEBI:456216"/>
        <dbReference type="EC" id="5.6.2.3"/>
    </reaction>
</comment>
<evidence type="ECO:0000256" key="1">
    <source>
        <dbReference type="ARBA" id="ARBA00008428"/>
    </source>
</evidence>
<evidence type="ECO:0000313" key="12">
    <source>
        <dbReference type="EMBL" id="DAE27025.1"/>
    </source>
</evidence>
<dbReference type="EMBL" id="BK015827">
    <property type="protein sequence ID" value="DAE27025.1"/>
    <property type="molecule type" value="Genomic_DNA"/>
</dbReference>
<dbReference type="SUPFAM" id="SSF52540">
    <property type="entry name" value="P-loop containing nucleoside triphosphate hydrolases"/>
    <property type="match status" value="1"/>
</dbReference>
<dbReference type="GO" id="GO:0003677">
    <property type="term" value="F:DNA binding"/>
    <property type="evidence" value="ECO:0007669"/>
    <property type="project" value="UniProtKB-KW"/>
</dbReference>
<dbReference type="GO" id="GO:0006260">
    <property type="term" value="P:DNA replication"/>
    <property type="evidence" value="ECO:0007669"/>
    <property type="project" value="UniProtKB-KW"/>
</dbReference>
<organism evidence="12">
    <name type="scientific">virus sp. ctah610</name>
    <dbReference type="NCBI Taxonomy" id="2826807"/>
    <lineage>
        <taxon>Viruses</taxon>
    </lineage>
</organism>
<accession>A0A8S5R7G7</accession>
<dbReference type="PANTHER" id="PTHR30153:SF2">
    <property type="entry name" value="REPLICATIVE DNA HELICASE"/>
    <property type="match status" value="1"/>
</dbReference>
<dbReference type="InterPro" id="IPR007694">
    <property type="entry name" value="DNA_helicase_DnaB-like_C"/>
</dbReference>
<evidence type="ECO:0000259" key="11">
    <source>
        <dbReference type="PROSITE" id="PS51199"/>
    </source>
</evidence>
<dbReference type="InterPro" id="IPR036185">
    <property type="entry name" value="DNA_heli_DnaB-like_N_sf"/>
</dbReference>
<evidence type="ECO:0000256" key="3">
    <source>
        <dbReference type="ARBA" id="ARBA00022741"/>
    </source>
</evidence>
<feature type="domain" description="SF4 helicase" evidence="11">
    <location>
        <begin position="158"/>
        <end position="415"/>
    </location>
</feature>
<keyword evidence="2" id="KW-0235">DNA replication</keyword>
<evidence type="ECO:0000256" key="10">
    <source>
        <dbReference type="ARBA" id="ARBA00048954"/>
    </source>
</evidence>
<evidence type="ECO:0000256" key="6">
    <source>
        <dbReference type="ARBA" id="ARBA00022840"/>
    </source>
</evidence>
<dbReference type="InterPro" id="IPR027417">
    <property type="entry name" value="P-loop_NTPase"/>
</dbReference>
<dbReference type="EC" id="5.6.2.3" evidence="9"/>
<reference evidence="12" key="1">
    <citation type="journal article" date="2021" name="Proc. Natl. Acad. Sci. U.S.A.">
        <title>A Catalog of Tens of Thousands of Viruses from Human Metagenomes Reveals Hidden Associations with Chronic Diseases.</title>
        <authorList>
            <person name="Tisza M.J."/>
            <person name="Buck C.B."/>
        </authorList>
    </citation>
    <scope>NUCLEOTIDE SEQUENCE</scope>
    <source>
        <strain evidence="12">Ctah610</strain>
    </source>
</reference>
<evidence type="ECO:0000256" key="2">
    <source>
        <dbReference type="ARBA" id="ARBA00022705"/>
    </source>
</evidence>
<dbReference type="GO" id="GO:0043139">
    <property type="term" value="F:5'-3' DNA helicase activity"/>
    <property type="evidence" value="ECO:0007669"/>
    <property type="project" value="UniProtKB-EC"/>
</dbReference>
<sequence>MGYVEEQNIIGALLMDNNSVSEIYSMISPEMFTSELLGQMYLEFLRGYDNHREVTIAVLLQRLTGGFYPEYAIQDTIKACVSNTLTSATIKSHANVLLRDYKTRRLRETIQRMVPDAGQIDIQIADLIRDLEALQEGEQVLSKSLPEIVKENRDKYFCDREDERMYIGFSKLDDLLGGLEGGDMIVIGARPGVGKSALVTQITSNMAARGKRIGFYNLEMQEKQVYERFIVAQSGIRLTRLRRAKKFLGDEKERFDRANEELMKRDSIVITTGSKAMSEIRSESRHMGYDIIIIDYLQLLKADKSYRGNRYAEVGSISKAIKALAMELNIPIIALSQLNRVSEARETKEPTMAELREAGDIEQDASVIMLLWNISQDDNSKKGCKVEKNRQGRPGKEILRFDGDLMQFVESEESVKEAQEWARVNDDDCPFK</sequence>
<evidence type="ECO:0000256" key="9">
    <source>
        <dbReference type="ARBA" id="ARBA00044969"/>
    </source>
</evidence>
<dbReference type="Gene3D" id="3.40.50.300">
    <property type="entry name" value="P-loop containing nucleotide triphosphate hydrolases"/>
    <property type="match status" value="1"/>
</dbReference>
<dbReference type="SUPFAM" id="SSF48024">
    <property type="entry name" value="N-terminal domain of DnaB helicase"/>
    <property type="match status" value="1"/>
</dbReference>
<dbReference type="GO" id="GO:0005524">
    <property type="term" value="F:ATP binding"/>
    <property type="evidence" value="ECO:0007669"/>
    <property type="project" value="UniProtKB-KW"/>
</dbReference>
<dbReference type="Pfam" id="PF00772">
    <property type="entry name" value="DnaB"/>
    <property type="match status" value="1"/>
</dbReference>
<evidence type="ECO:0000256" key="8">
    <source>
        <dbReference type="ARBA" id="ARBA00023235"/>
    </source>
</evidence>
<dbReference type="InterPro" id="IPR007693">
    <property type="entry name" value="DNA_helicase_DnaB-like_N"/>
</dbReference>
<keyword evidence="4" id="KW-0378">Hydrolase</keyword>
<dbReference type="InterPro" id="IPR016136">
    <property type="entry name" value="DNA_helicase_N/primase_C"/>
</dbReference>
<keyword evidence="5 12" id="KW-0347">Helicase</keyword>
<dbReference type="Gene3D" id="1.10.860.10">
    <property type="entry name" value="DNAb Helicase, Chain A"/>
    <property type="match status" value="1"/>
</dbReference>
<dbReference type="PROSITE" id="PS51199">
    <property type="entry name" value="SF4_HELICASE"/>
    <property type="match status" value="1"/>
</dbReference>
<keyword evidence="6" id="KW-0067">ATP-binding</keyword>
<keyword evidence="7" id="KW-0238">DNA-binding</keyword>
<evidence type="ECO:0000256" key="5">
    <source>
        <dbReference type="ARBA" id="ARBA00022806"/>
    </source>
</evidence>
<dbReference type="Pfam" id="PF03796">
    <property type="entry name" value="DnaB_C"/>
    <property type="match status" value="1"/>
</dbReference>
<dbReference type="GO" id="GO:0016787">
    <property type="term" value="F:hydrolase activity"/>
    <property type="evidence" value="ECO:0007669"/>
    <property type="project" value="UniProtKB-KW"/>
</dbReference>
<protein>
    <recommendedName>
        <fullName evidence="9">DNA 5'-3' helicase</fullName>
        <ecNumber evidence="9">5.6.2.3</ecNumber>
    </recommendedName>
</protein>